<evidence type="ECO:0000313" key="3">
    <source>
        <dbReference type="Proteomes" id="UP000033423"/>
    </source>
</evidence>
<organism evidence="2 3">
    <name type="scientific">Candidatus Magnetobacterium bavaricum</name>
    <dbReference type="NCBI Taxonomy" id="29290"/>
    <lineage>
        <taxon>Bacteria</taxon>
        <taxon>Pseudomonadati</taxon>
        <taxon>Nitrospirota</taxon>
        <taxon>Thermodesulfovibrionia</taxon>
        <taxon>Thermodesulfovibrionales</taxon>
        <taxon>Candidatus Magnetobacteriaceae</taxon>
        <taxon>Candidatus Magnetobacterium</taxon>
    </lineage>
</organism>
<comment type="caution">
    <text evidence="2">The sequence shown here is derived from an EMBL/GenBank/DDBJ whole genome shotgun (WGS) entry which is preliminary data.</text>
</comment>
<accession>A0A0F3GL50</accession>
<dbReference type="AlphaFoldDB" id="A0A0F3GL50"/>
<evidence type="ECO:0000256" key="1">
    <source>
        <dbReference type="SAM" id="MobiDB-lite"/>
    </source>
</evidence>
<evidence type="ECO:0000313" key="2">
    <source>
        <dbReference type="EMBL" id="KJU81403.1"/>
    </source>
</evidence>
<keyword evidence="3" id="KW-1185">Reference proteome</keyword>
<dbReference type="Proteomes" id="UP000033423">
    <property type="component" value="Unassembled WGS sequence"/>
</dbReference>
<dbReference type="EMBL" id="LACI01002714">
    <property type="protein sequence ID" value="KJU81403.1"/>
    <property type="molecule type" value="Genomic_DNA"/>
</dbReference>
<gene>
    <name evidence="2" type="ORF">MBAV_006405</name>
</gene>
<proteinExistence type="predicted"/>
<sequence>MLKSSPATLATPSLSLFNGNDNSVLKSNARSNDPTPTIATDTSMNLIARPLKASSLAWISSLTSGVNLTLPTFLPLAKTS</sequence>
<name>A0A0F3GL50_9BACT</name>
<reference evidence="2 3" key="1">
    <citation type="submission" date="2015-02" db="EMBL/GenBank/DDBJ databases">
        <title>Single-cell genomics of uncultivated deep-branching MTB reveals a conserved set of magnetosome genes.</title>
        <authorList>
            <person name="Kolinko S."/>
            <person name="Richter M."/>
            <person name="Glockner F.O."/>
            <person name="Brachmann A."/>
            <person name="Schuler D."/>
        </authorList>
    </citation>
    <scope>NUCLEOTIDE SEQUENCE [LARGE SCALE GENOMIC DNA]</scope>
    <source>
        <strain evidence="2">TM-1</strain>
    </source>
</reference>
<protein>
    <submittedName>
        <fullName evidence="2">Uncharacterized protein</fullName>
    </submittedName>
</protein>
<feature type="region of interest" description="Disordered" evidence="1">
    <location>
        <begin position="1"/>
        <end position="40"/>
    </location>
</feature>